<dbReference type="PANTHER" id="PTHR35154">
    <property type="entry name" value="GBP PROTEIN"/>
    <property type="match status" value="1"/>
</dbReference>
<evidence type="ECO:0000256" key="1">
    <source>
        <dbReference type="ARBA" id="ARBA00010422"/>
    </source>
</evidence>
<dbReference type="InterPro" id="IPR008014">
    <property type="entry name" value="GSK3-bd"/>
</dbReference>
<reference evidence="3" key="2">
    <citation type="submission" date="2020-05" db="UniProtKB">
        <authorList>
            <consortium name="EnsemblMetazoa"/>
        </authorList>
    </citation>
    <scope>IDENTIFICATION</scope>
    <source>
        <strain evidence="3">CM1001059</strain>
    </source>
</reference>
<organism evidence="3 4">
    <name type="scientific">Anopheles melas</name>
    <dbReference type="NCBI Taxonomy" id="34690"/>
    <lineage>
        <taxon>Eukaryota</taxon>
        <taxon>Metazoa</taxon>
        <taxon>Ecdysozoa</taxon>
        <taxon>Arthropoda</taxon>
        <taxon>Hexapoda</taxon>
        <taxon>Insecta</taxon>
        <taxon>Pterygota</taxon>
        <taxon>Neoptera</taxon>
        <taxon>Endopterygota</taxon>
        <taxon>Diptera</taxon>
        <taxon>Nematocera</taxon>
        <taxon>Culicoidea</taxon>
        <taxon>Culicidae</taxon>
        <taxon>Anophelinae</taxon>
        <taxon>Anopheles</taxon>
    </lineage>
</organism>
<dbReference type="GO" id="GO:0005737">
    <property type="term" value="C:cytoplasm"/>
    <property type="evidence" value="ECO:0007669"/>
    <property type="project" value="TreeGrafter"/>
</dbReference>
<protein>
    <recommendedName>
        <fullName evidence="5">Protein phum phum308880 pediculus us corporis</fullName>
    </recommendedName>
</protein>
<sequence>KGDSDFGRVHSNYTTITSVCALTLSRSSDPDSGSSSSEGIVTMPSKQTNDVLAVEELVHEIRENLRLKAKPAHQATRSSRPSPYHIPCRSWSEPVCGSGTEKAKAANKAKTKGEETIDDPYEFLQTLLKNNNLVKEAVRRLQHGLSPKQRYFYESDEESSRSPIVVMCQLES</sequence>
<accession>A0A182U328</accession>
<evidence type="ECO:0000313" key="4">
    <source>
        <dbReference type="Proteomes" id="UP000075902"/>
    </source>
</evidence>
<comment type="similarity">
    <text evidence="1">Belongs to the GSK-3-binding protein family.</text>
</comment>
<dbReference type="Pfam" id="PF05350">
    <property type="entry name" value="GSK-3_bind"/>
    <property type="match status" value="1"/>
</dbReference>
<proteinExistence type="inferred from homology"/>
<dbReference type="PANTHER" id="PTHR35154:SF3">
    <property type="entry name" value="GBP PROTEIN"/>
    <property type="match status" value="1"/>
</dbReference>
<dbReference type="AlphaFoldDB" id="A0A182U328"/>
<dbReference type="Proteomes" id="UP000075902">
    <property type="component" value="Unassembled WGS sequence"/>
</dbReference>
<dbReference type="VEuPathDB" id="VectorBase:AMEC013035"/>
<feature type="compositionally biased region" description="Low complexity" evidence="2">
    <location>
        <begin position="25"/>
        <end position="37"/>
    </location>
</feature>
<name>A0A182U328_9DIPT</name>
<evidence type="ECO:0008006" key="5">
    <source>
        <dbReference type="Google" id="ProtNLM"/>
    </source>
</evidence>
<dbReference type="EnsemblMetazoa" id="AMEC013035-RA">
    <property type="protein sequence ID" value="AMEC013035-PA"/>
    <property type="gene ID" value="AMEC013035"/>
</dbReference>
<keyword evidence="4" id="KW-1185">Reference proteome</keyword>
<feature type="region of interest" description="Disordered" evidence="2">
    <location>
        <begin position="24"/>
        <end position="47"/>
    </location>
</feature>
<reference evidence="4" key="1">
    <citation type="submission" date="2014-01" db="EMBL/GenBank/DDBJ databases">
        <title>The Genome Sequence of Anopheles melas CM1001059_A (V2).</title>
        <authorList>
            <consortium name="The Broad Institute Genomics Platform"/>
            <person name="Neafsey D.E."/>
            <person name="Besansky N."/>
            <person name="Howell P."/>
            <person name="Walton C."/>
            <person name="Young S.K."/>
            <person name="Zeng Q."/>
            <person name="Gargeya S."/>
            <person name="Fitzgerald M."/>
            <person name="Haas B."/>
            <person name="Abouelleil A."/>
            <person name="Allen A.W."/>
            <person name="Alvarado L."/>
            <person name="Arachchi H.M."/>
            <person name="Berlin A.M."/>
            <person name="Chapman S.B."/>
            <person name="Gainer-Dewar J."/>
            <person name="Goldberg J."/>
            <person name="Griggs A."/>
            <person name="Gujja S."/>
            <person name="Hansen M."/>
            <person name="Howarth C."/>
            <person name="Imamovic A."/>
            <person name="Ireland A."/>
            <person name="Larimer J."/>
            <person name="McCowan C."/>
            <person name="Murphy C."/>
            <person name="Pearson M."/>
            <person name="Poon T.W."/>
            <person name="Priest M."/>
            <person name="Roberts A."/>
            <person name="Saif S."/>
            <person name="Shea T."/>
            <person name="Sisk P."/>
            <person name="Sykes S."/>
            <person name="Wortman J."/>
            <person name="Nusbaum C."/>
            <person name="Birren B."/>
        </authorList>
    </citation>
    <scope>NUCLEOTIDE SEQUENCE [LARGE SCALE GENOMIC DNA]</scope>
    <source>
        <strain evidence="4">CM1001059</strain>
    </source>
</reference>
<evidence type="ECO:0000313" key="3">
    <source>
        <dbReference type="EnsemblMetazoa" id="AMEC013035-PA"/>
    </source>
</evidence>
<evidence type="ECO:0000256" key="2">
    <source>
        <dbReference type="SAM" id="MobiDB-lite"/>
    </source>
</evidence>